<keyword evidence="2" id="KW-1185">Reference proteome</keyword>
<dbReference type="GO" id="GO:0016020">
    <property type="term" value="C:membrane"/>
    <property type="evidence" value="ECO:0007669"/>
    <property type="project" value="GOC"/>
</dbReference>
<accession>A0A9J6GNU7</accession>
<dbReference type="PANTHER" id="PTHR12042:SF21">
    <property type="entry name" value="ALPHA1,4-GALACTOSYLTRANSFERASE 1-RELATED"/>
    <property type="match status" value="1"/>
</dbReference>
<dbReference type="Gene3D" id="3.90.550.20">
    <property type="match status" value="1"/>
</dbReference>
<dbReference type="GO" id="GO:0016758">
    <property type="term" value="F:hexosyltransferase activity"/>
    <property type="evidence" value="ECO:0007669"/>
    <property type="project" value="TreeGrafter"/>
</dbReference>
<name>A0A9J6GNU7_HAELO</name>
<dbReference type="Pfam" id="PF04488">
    <property type="entry name" value="Gly_transf_sug"/>
    <property type="match status" value="1"/>
</dbReference>
<gene>
    <name evidence="1" type="ORF">HPB48_004468</name>
</gene>
<evidence type="ECO:0008006" key="3">
    <source>
        <dbReference type="Google" id="ProtNLM"/>
    </source>
</evidence>
<dbReference type="InterPro" id="IPR051981">
    <property type="entry name" value="Glycosyltransf_32"/>
</dbReference>
<dbReference type="VEuPathDB" id="VectorBase:HLOH_045507"/>
<dbReference type="Proteomes" id="UP000821853">
    <property type="component" value="Chromosome 5"/>
</dbReference>
<dbReference type="InterPro" id="IPR007577">
    <property type="entry name" value="GlycoTrfase_DXD_sugar-bd_CS"/>
</dbReference>
<dbReference type="InterPro" id="IPR029044">
    <property type="entry name" value="Nucleotide-diphossugar_trans"/>
</dbReference>
<proteinExistence type="predicted"/>
<reference evidence="1 2" key="1">
    <citation type="journal article" date="2020" name="Cell">
        <title>Large-Scale Comparative Analyses of Tick Genomes Elucidate Their Genetic Diversity and Vector Capacities.</title>
        <authorList>
            <consortium name="Tick Genome and Microbiome Consortium (TIGMIC)"/>
            <person name="Jia N."/>
            <person name="Wang J."/>
            <person name="Shi W."/>
            <person name="Du L."/>
            <person name="Sun Y."/>
            <person name="Zhan W."/>
            <person name="Jiang J.F."/>
            <person name="Wang Q."/>
            <person name="Zhang B."/>
            <person name="Ji P."/>
            <person name="Bell-Sakyi L."/>
            <person name="Cui X.M."/>
            <person name="Yuan T.T."/>
            <person name="Jiang B.G."/>
            <person name="Yang W.F."/>
            <person name="Lam T.T."/>
            <person name="Chang Q.C."/>
            <person name="Ding S.J."/>
            <person name="Wang X.J."/>
            <person name="Zhu J.G."/>
            <person name="Ruan X.D."/>
            <person name="Zhao L."/>
            <person name="Wei J.T."/>
            <person name="Ye R.Z."/>
            <person name="Que T.C."/>
            <person name="Du C.H."/>
            <person name="Zhou Y.H."/>
            <person name="Cheng J.X."/>
            <person name="Dai P.F."/>
            <person name="Guo W.B."/>
            <person name="Han X.H."/>
            <person name="Huang E.J."/>
            <person name="Li L.F."/>
            <person name="Wei W."/>
            <person name="Gao Y.C."/>
            <person name="Liu J.Z."/>
            <person name="Shao H.Z."/>
            <person name="Wang X."/>
            <person name="Wang C.C."/>
            <person name="Yang T.C."/>
            <person name="Huo Q.B."/>
            <person name="Li W."/>
            <person name="Chen H.Y."/>
            <person name="Chen S.E."/>
            <person name="Zhou L.G."/>
            <person name="Ni X.B."/>
            <person name="Tian J.H."/>
            <person name="Sheng Y."/>
            <person name="Liu T."/>
            <person name="Pan Y.S."/>
            <person name="Xia L.Y."/>
            <person name="Li J."/>
            <person name="Zhao F."/>
            <person name="Cao W.C."/>
        </authorList>
    </citation>
    <scope>NUCLEOTIDE SEQUENCE [LARGE SCALE GENOMIC DNA]</scope>
    <source>
        <strain evidence="1">HaeL-2018</strain>
    </source>
</reference>
<comment type="caution">
    <text evidence="1">The sequence shown here is derived from an EMBL/GenBank/DDBJ whole genome shotgun (WGS) entry which is preliminary data.</text>
</comment>
<dbReference type="EMBL" id="JABSTR010000007">
    <property type="protein sequence ID" value="KAH9376263.1"/>
    <property type="molecule type" value="Genomic_DNA"/>
</dbReference>
<protein>
    <recommendedName>
        <fullName evidence="3">Lactosylceramide 4-alpha-galactosyltransferase</fullName>
    </recommendedName>
</protein>
<dbReference type="SUPFAM" id="SSF53448">
    <property type="entry name" value="Nucleotide-diphospho-sugar transferases"/>
    <property type="match status" value="1"/>
</dbReference>
<evidence type="ECO:0000313" key="2">
    <source>
        <dbReference type="Proteomes" id="UP000821853"/>
    </source>
</evidence>
<evidence type="ECO:0000313" key="1">
    <source>
        <dbReference type="EMBL" id="KAH9376263.1"/>
    </source>
</evidence>
<organism evidence="1 2">
    <name type="scientific">Haemaphysalis longicornis</name>
    <name type="common">Bush tick</name>
    <dbReference type="NCBI Taxonomy" id="44386"/>
    <lineage>
        <taxon>Eukaryota</taxon>
        <taxon>Metazoa</taxon>
        <taxon>Ecdysozoa</taxon>
        <taxon>Arthropoda</taxon>
        <taxon>Chelicerata</taxon>
        <taxon>Arachnida</taxon>
        <taxon>Acari</taxon>
        <taxon>Parasitiformes</taxon>
        <taxon>Ixodida</taxon>
        <taxon>Ixodoidea</taxon>
        <taxon>Ixodidae</taxon>
        <taxon>Haemaphysalinae</taxon>
        <taxon>Haemaphysalis</taxon>
    </lineage>
</organism>
<sequence>MESWYESGALNKSAHPIEHLADALRLAEIFNRGGIYLDLDVVVMRSLAFLTLPFVSQSPTVST</sequence>
<dbReference type="PANTHER" id="PTHR12042">
    <property type="entry name" value="LACTOSYLCERAMIDE 4-ALPHA-GALACTOSYLTRANSFERASE ALPHA- 1,4-GALACTOSYLTRANSFERASE"/>
    <property type="match status" value="1"/>
</dbReference>
<dbReference type="OrthoDB" id="409543at2759"/>
<dbReference type="GO" id="GO:0006688">
    <property type="term" value="P:glycosphingolipid biosynthetic process"/>
    <property type="evidence" value="ECO:0007669"/>
    <property type="project" value="TreeGrafter"/>
</dbReference>
<dbReference type="AlphaFoldDB" id="A0A9J6GNU7"/>